<dbReference type="GO" id="GO:0016758">
    <property type="term" value="F:hexosyltransferase activity"/>
    <property type="evidence" value="ECO:0007669"/>
    <property type="project" value="InterPro"/>
</dbReference>
<keyword evidence="3" id="KW-0328">Glycosyltransferase</keyword>
<comment type="similarity">
    <text evidence="2">Belongs to the glycosyltransferase 28 family.</text>
</comment>
<dbReference type="InterPro" id="IPR039042">
    <property type="entry name" value="Alg13-like"/>
</dbReference>
<dbReference type="Pfam" id="PF04101">
    <property type="entry name" value="Glyco_tran_28_C"/>
    <property type="match status" value="1"/>
</dbReference>
<dbReference type="PANTHER" id="PTHR12867:SF6">
    <property type="entry name" value="N-ACETYLGLUCOSAMINYLDIPHOSPHODOLICHOL N-ACETYLGLUCOSAMINYLTRANSFERASE"/>
    <property type="match status" value="1"/>
</dbReference>
<evidence type="ECO:0000256" key="5">
    <source>
        <dbReference type="ARBA" id="ARBA00022824"/>
    </source>
</evidence>
<geneLocation type="plasmid" evidence="8">
    <name>large</name>
</geneLocation>
<evidence type="ECO:0000313" key="7">
    <source>
        <dbReference type="EMBL" id="CAG37935.1"/>
    </source>
</evidence>
<dbReference type="SUPFAM" id="SSF53756">
    <property type="entry name" value="UDP-Glycosyltransferase/glycogen phosphorylase"/>
    <property type="match status" value="1"/>
</dbReference>
<evidence type="ECO:0000259" key="6">
    <source>
        <dbReference type="Pfam" id="PF04101"/>
    </source>
</evidence>
<evidence type="ECO:0000313" key="8">
    <source>
        <dbReference type="Proteomes" id="UP000000602"/>
    </source>
</evidence>
<reference evidence="7 8" key="1">
    <citation type="journal article" date="2004" name="Environ. Microbiol.">
        <title>The genome of Desulfotalea psychrophila, a sulfate-reducing bacterium from permanently cold Arctic sediments.</title>
        <authorList>
            <person name="Rabus R."/>
            <person name="Ruepp A."/>
            <person name="Frickey T."/>
            <person name="Rattei T."/>
            <person name="Fartmann B."/>
            <person name="Stark M."/>
            <person name="Bauer M."/>
            <person name="Zibat A."/>
            <person name="Lombardot T."/>
            <person name="Becker I."/>
            <person name="Amann J."/>
            <person name="Gellner K."/>
            <person name="Teeling H."/>
            <person name="Leuschner W.D."/>
            <person name="Gloeckner F.-O."/>
            <person name="Lupas A.N."/>
            <person name="Amann R."/>
            <person name="Klenk H.-P."/>
        </authorList>
    </citation>
    <scope>NUCLEOTIDE SEQUENCE [LARGE SCALE GENOMIC DNA]</scope>
    <source>
        <strain evidence="8">DSM 12343 / LSv54</strain>
        <plasmid evidence="8">large</plasmid>
    </source>
</reference>
<evidence type="ECO:0000256" key="4">
    <source>
        <dbReference type="ARBA" id="ARBA00022679"/>
    </source>
</evidence>
<dbReference type="OrthoDB" id="7186565at2"/>
<gene>
    <name evidence="7" type="ordered locus">DPPB71</name>
</gene>
<dbReference type="Gene3D" id="3.40.50.2000">
    <property type="entry name" value="Glycogen Phosphorylase B"/>
    <property type="match status" value="1"/>
</dbReference>
<keyword evidence="4 7" id="KW-0808">Transferase</keyword>
<dbReference type="InterPro" id="IPR007235">
    <property type="entry name" value="Glyco_trans_28_C"/>
</dbReference>
<organism evidence="7 8">
    <name type="scientific">Desulfotalea psychrophila (strain LSv54 / DSM 12343)</name>
    <dbReference type="NCBI Taxonomy" id="177439"/>
    <lineage>
        <taxon>Bacteria</taxon>
        <taxon>Pseudomonadati</taxon>
        <taxon>Thermodesulfobacteriota</taxon>
        <taxon>Desulfobulbia</taxon>
        <taxon>Desulfobulbales</taxon>
        <taxon>Desulfocapsaceae</taxon>
        <taxon>Desulfotalea</taxon>
    </lineage>
</organism>
<evidence type="ECO:0000256" key="2">
    <source>
        <dbReference type="ARBA" id="ARBA00006962"/>
    </source>
</evidence>
<name>Q6AIB2_DESPS</name>
<feature type="domain" description="Glycosyl transferase family 28 C-terminal" evidence="6">
    <location>
        <begin position="1"/>
        <end position="132"/>
    </location>
</feature>
<dbReference type="RefSeq" id="WP_011190430.1">
    <property type="nucleotide sequence ID" value="NC_006139.1"/>
</dbReference>
<dbReference type="HOGENOM" id="CLU_085408_1_1_7"/>
<dbReference type="AlphaFoldDB" id="Q6AIB2"/>
<protein>
    <submittedName>
        <fullName evidence="7">Related to glycosyltransferase (PssE)</fullName>
    </submittedName>
</protein>
<dbReference type="GO" id="GO:0006488">
    <property type="term" value="P:dolichol-linked oligosaccharide biosynthetic process"/>
    <property type="evidence" value="ECO:0007669"/>
    <property type="project" value="InterPro"/>
</dbReference>
<comment type="subcellular location">
    <subcellularLocation>
        <location evidence="1">Endoplasmic reticulum</location>
    </subcellularLocation>
</comment>
<sequence>MIFITVGTQAPFDRLVALIDKWPEINQYECFAQVANSKYIPQNIPFTNFLDERSFNERFDKAKIIISHAGMGTIISCLKSKKIILTLPRLGEYQEHRNNHQLDTTASLAERGYIYPIFNENDLVDRLSKLADLKCLKSIDDYASISLINFIKGELNNH</sequence>
<dbReference type="eggNOG" id="COG5017">
    <property type="taxonomic scope" value="Bacteria"/>
</dbReference>
<dbReference type="Proteomes" id="UP000000602">
    <property type="component" value="Plasmid large"/>
</dbReference>
<dbReference type="PANTHER" id="PTHR12867">
    <property type="entry name" value="GLYCOSYL TRANSFERASE-RELATED"/>
    <property type="match status" value="1"/>
</dbReference>
<accession>Q6AIB2</accession>
<dbReference type="EMBL" id="CR522871">
    <property type="protein sequence ID" value="CAG37935.1"/>
    <property type="molecule type" value="Genomic_DNA"/>
</dbReference>
<evidence type="ECO:0000256" key="1">
    <source>
        <dbReference type="ARBA" id="ARBA00004240"/>
    </source>
</evidence>
<keyword evidence="8" id="KW-1185">Reference proteome</keyword>
<dbReference type="STRING" id="177439.DPPB71"/>
<keyword evidence="5" id="KW-0256">Endoplasmic reticulum</keyword>
<evidence type="ECO:0000256" key="3">
    <source>
        <dbReference type="ARBA" id="ARBA00022676"/>
    </source>
</evidence>
<proteinExistence type="inferred from homology"/>
<dbReference type="KEGG" id="dps:DPPB71"/>